<organism evidence="2 3">
    <name type="scientific">Actinocorallia longicatena</name>
    <dbReference type="NCBI Taxonomy" id="111803"/>
    <lineage>
        <taxon>Bacteria</taxon>
        <taxon>Bacillati</taxon>
        <taxon>Actinomycetota</taxon>
        <taxon>Actinomycetes</taxon>
        <taxon>Streptosporangiales</taxon>
        <taxon>Thermomonosporaceae</taxon>
        <taxon>Actinocorallia</taxon>
    </lineage>
</organism>
<accession>A0ABP6Q6J3</accession>
<dbReference type="InterPro" id="IPR027417">
    <property type="entry name" value="P-loop_NTPase"/>
</dbReference>
<gene>
    <name evidence="2" type="ORF">GCM10010468_20580</name>
</gene>
<comment type="caution">
    <text evidence="2">The sequence shown here is derived from an EMBL/GenBank/DDBJ whole genome shotgun (WGS) entry which is preliminary data.</text>
</comment>
<keyword evidence="3" id="KW-1185">Reference proteome</keyword>
<sequence length="795" mass="84819">MGATLPHAASAFIGRTDDVTELVGLVPACRLVTLCGPGGIGKTRLAVRVGQETGAAFGDGVWLVELADLHDGGPLLERLASSLGLDPVPGTDVPGGGFATVSAALSTGRQLLILDNCEHLVEACATLCTDLMAACPSLTILATSREPLRIHGENLWRVPPLALQPAAPFVRSDAESLFLARAGAAAPHADWSAVRAETVRDLCAQLDGVPLAIELAAAMTRVLSVEQIADLLSDRFRLLRDGPRTAPARHRTLRATVEWSHQMLGDDARTLLRRLTVFRGGWTLSLAEAVAPDVTDVLGSLTDLVDKSFVLVDGRPGGQTRYRMLDTIRDFARDKFTPEEDATLRGLHLDGMAAIGVVCSDLVTRQDPDRRPELQRYYAMCEGVLPNFFAALDFAAASGRTATGLKLLTDIQLGVLGHGMFEEWLTVLDRLLGAEGTESVPDALRGKALAFRSMICLFCGDLDGAALAASRALRSCSETEGRSGLVAASVVAHVLGLPGGLSAERALAVAQEDRDRGLQYLVHYGIGQAAQFAGRLREAGEAYDRMLEVLRGANDWGMALGLIGLAQISETRGDLPAALRHYEMARELLFDPDFSIDYRGERIRCLIGLGRVAARVGDHATAGVRLREGIELCRELGVRVHGRELVEALAQLSLRQGDHVRAVLLAGAADALTDAAATTGSPGILGPARAAIGAAEVTRLWSQGRVMPWNRVVEQALTQAGPPQPDRVALIRPDGLLTDRETEVTLLVGRGLSNRRIAEELTISQATAARHVSNILAKLGYSSRAQIATWVAEQA</sequence>
<reference evidence="3" key="1">
    <citation type="journal article" date="2019" name="Int. J. Syst. Evol. Microbiol.">
        <title>The Global Catalogue of Microorganisms (GCM) 10K type strain sequencing project: providing services to taxonomists for standard genome sequencing and annotation.</title>
        <authorList>
            <consortium name="The Broad Institute Genomics Platform"/>
            <consortium name="The Broad Institute Genome Sequencing Center for Infectious Disease"/>
            <person name="Wu L."/>
            <person name="Ma J."/>
        </authorList>
    </citation>
    <scope>NUCLEOTIDE SEQUENCE [LARGE SCALE GENOMIC DNA]</scope>
    <source>
        <strain evidence="3">JCM 9377</strain>
    </source>
</reference>
<dbReference type="SUPFAM" id="SSF48452">
    <property type="entry name" value="TPR-like"/>
    <property type="match status" value="1"/>
</dbReference>
<protein>
    <recommendedName>
        <fullName evidence="1">HTH luxR-type domain-containing protein</fullName>
    </recommendedName>
</protein>
<dbReference type="EMBL" id="BAAAUV010000004">
    <property type="protein sequence ID" value="GAA3205526.1"/>
    <property type="molecule type" value="Genomic_DNA"/>
</dbReference>
<dbReference type="SUPFAM" id="SSF52540">
    <property type="entry name" value="P-loop containing nucleoside triphosphate hydrolases"/>
    <property type="match status" value="1"/>
</dbReference>
<dbReference type="CDD" id="cd06170">
    <property type="entry name" value="LuxR_C_like"/>
    <property type="match status" value="1"/>
</dbReference>
<dbReference type="Pfam" id="PF13401">
    <property type="entry name" value="AAA_22"/>
    <property type="match status" value="1"/>
</dbReference>
<feature type="domain" description="HTH luxR-type" evidence="1">
    <location>
        <begin position="730"/>
        <end position="795"/>
    </location>
</feature>
<dbReference type="SUPFAM" id="SSF46894">
    <property type="entry name" value="C-terminal effector domain of the bipartite response regulators"/>
    <property type="match status" value="1"/>
</dbReference>
<dbReference type="PANTHER" id="PTHR47691:SF3">
    <property type="entry name" value="HTH-TYPE TRANSCRIPTIONAL REGULATOR RV0890C-RELATED"/>
    <property type="match status" value="1"/>
</dbReference>
<evidence type="ECO:0000313" key="2">
    <source>
        <dbReference type="EMBL" id="GAA3205526.1"/>
    </source>
</evidence>
<name>A0ABP6Q6J3_9ACTN</name>
<dbReference type="InterPro" id="IPR036388">
    <property type="entry name" value="WH-like_DNA-bd_sf"/>
</dbReference>
<dbReference type="Proteomes" id="UP001501237">
    <property type="component" value="Unassembled WGS sequence"/>
</dbReference>
<dbReference type="RefSeq" id="WP_344825322.1">
    <property type="nucleotide sequence ID" value="NZ_BAAAUV010000004.1"/>
</dbReference>
<dbReference type="Gene3D" id="1.25.40.10">
    <property type="entry name" value="Tetratricopeptide repeat domain"/>
    <property type="match status" value="1"/>
</dbReference>
<dbReference type="Gene3D" id="3.40.50.300">
    <property type="entry name" value="P-loop containing nucleotide triphosphate hydrolases"/>
    <property type="match status" value="1"/>
</dbReference>
<evidence type="ECO:0000313" key="3">
    <source>
        <dbReference type="Proteomes" id="UP001501237"/>
    </source>
</evidence>
<dbReference type="Gene3D" id="1.10.10.10">
    <property type="entry name" value="Winged helix-like DNA-binding domain superfamily/Winged helix DNA-binding domain"/>
    <property type="match status" value="1"/>
</dbReference>
<dbReference type="PROSITE" id="PS50043">
    <property type="entry name" value="HTH_LUXR_2"/>
    <property type="match status" value="1"/>
</dbReference>
<dbReference type="PANTHER" id="PTHR47691">
    <property type="entry name" value="REGULATOR-RELATED"/>
    <property type="match status" value="1"/>
</dbReference>
<dbReference type="PRINTS" id="PR00364">
    <property type="entry name" value="DISEASERSIST"/>
</dbReference>
<dbReference type="InterPro" id="IPR000792">
    <property type="entry name" value="Tscrpt_reg_LuxR_C"/>
</dbReference>
<dbReference type="Pfam" id="PF25872">
    <property type="entry name" value="HTH_77"/>
    <property type="match status" value="1"/>
</dbReference>
<proteinExistence type="predicted"/>
<dbReference type="PRINTS" id="PR00038">
    <property type="entry name" value="HTHLUXR"/>
</dbReference>
<dbReference type="InterPro" id="IPR058852">
    <property type="entry name" value="HTH_77"/>
</dbReference>
<dbReference type="SMART" id="SM00421">
    <property type="entry name" value="HTH_LUXR"/>
    <property type="match status" value="1"/>
</dbReference>
<dbReference type="Pfam" id="PF00196">
    <property type="entry name" value="GerE"/>
    <property type="match status" value="1"/>
</dbReference>
<dbReference type="InterPro" id="IPR049945">
    <property type="entry name" value="AAA_22"/>
</dbReference>
<evidence type="ECO:0000259" key="1">
    <source>
        <dbReference type="PROSITE" id="PS50043"/>
    </source>
</evidence>
<dbReference type="InterPro" id="IPR016032">
    <property type="entry name" value="Sig_transdc_resp-reg_C-effctor"/>
</dbReference>
<dbReference type="InterPro" id="IPR011990">
    <property type="entry name" value="TPR-like_helical_dom_sf"/>
</dbReference>